<reference evidence="2 3" key="1">
    <citation type="submission" date="2015-01" db="EMBL/GenBank/DDBJ databases">
        <title>Evolution of Trichinella species and genotypes.</title>
        <authorList>
            <person name="Korhonen P.K."/>
            <person name="Edoardo P."/>
            <person name="Giuseppe L.R."/>
            <person name="Gasser R.B."/>
        </authorList>
    </citation>
    <scope>NUCLEOTIDE SEQUENCE [LARGE SCALE GENOMIC DNA]</scope>
    <source>
        <strain evidence="2">ISS1980</strain>
    </source>
</reference>
<evidence type="ECO:0000313" key="2">
    <source>
        <dbReference type="EMBL" id="KRZ64412.1"/>
    </source>
</evidence>
<comment type="caution">
    <text evidence="2">The sequence shown here is derived from an EMBL/GenBank/DDBJ whole genome shotgun (WGS) entry which is preliminary data.</text>
</comment>
<keyword evidence="3" id="KW-1185">Reference proteome</keyword>
<feature type="compositionally biased region" description="Basic residues" evidence="1">
    <location>
        <begin position="44"/>
        <end position="54"/>
    </location>
</feature>
<dbReference type="EMBL" id="JYDO01001127">
    <property type="protein sequence ID" value="KRZ64412.1"/>
    <property type="molecule type" value="Genomic_DNA"/>
</dbReference>
<dbReference type="Proteomes" id="UP000054843">
    <property type="component" value="Unassembled WGS sequence"/>
</dbReference>
<organism evidence="2 3">
    <name type="scientific">Trichinella papuae</name>
    <dbReference type="NCBI Taxonomy" id="268474"/>
    <lineage>
        <taxon>Eukaryota</taxon>
        <taxon>Metazoa</taxon>
        <taxon>Ecdysozoa</taxon>
        <taxon>Nematoda</taxon>
        <taxon>Enoplea</taxon>
        <taxon>Dorylaimia</taxon>
        <taxon>Trichinellida</taxon>
        <taxon>Trichinellidae</taxon>
        <taxon>Trichinella</taxon>
    </lineage>
</organism>
<protein>
    <submittedName>
        <fullName evidence="2">Uncharacterized protein</fullName>
    </submittedName>
</protein>
<feature type="region of interest" description="Disordered" evidence="1">
    <location>
        <begin position="1"/>
        <end position="21"/>
    </location>
</feature>
<name>A0A0V1LYD7_9BILA</name>
<evidence type="ECO:0000256" key="1">
    <source>
        <dbReference type="SAM" id="MobiDB-lite"/>
    </source>
</evidence>
<evidence type="ECO:0000313" key="3">
    <source>
        <dbReference type="Proteomes" id="UP000054843"/>
    </source>
</evidence>
<sequence length="63" mass="7647">MLNKNLLRPSKSSGIRPGRLRRNFRISHSVERKRLVMREATKNQTRRRNKRRWSTSRESSKQI</sequence>
<proteinExistence type="predicted"/>
<accession>A0A0V1LYD7</accession>
<dbReference type="AlphaFoldDB" id="A0A0V1LYD7"/>
<feature type="region of interest" description="Disordered" evidence="1">
    <location>
        <begin position="33"/>
        <end position="63"/>
    </location>
</feature>
<gene>
    <name evidence="2" type="ORF">T10_995</name>
</gene>